<gene>
    <name evidence="4" type="ORF">CSSPJE1EN1_LOCUS3817</name>
</gene>
<keyword evidence="5" id="KW-1185">Reference proteome</keyword>
<dbReference type="PANTHER" id="PTHR31988:SF19">
    <property type="entry name" value="9-O-ACETYL-N-ACETYLNEURAMINIC ACID DEACETYLASE-RELATED"/>
    <property type="match status" value="1"/>
</dbReference>
<reference evidence="4" key="1">
    <citation type="submission" date="2024-02" db="EMBL/GenBank/DDBJ databases">
        <authorList>
            <consortium name="ELIXIR-Norway"/>
            <consortium name="Elixir Norway"/>
        </authorList>
    </citation>
    <scope>NUCLEOTIDE SEQUENCE</scope>
</reference>
<dbReference type="Gene3D" id="3.40.50.1110">
    <property type="entry name" value="SGNH hydrolase"/>
    <property type="match status" value="1"/>
</dbReference>
<evidence type="ECO:0000313" key="4">
    <source>
        <dbReference type="EMBL" id="CAK9258339.1"/>
    </source>
</evidence>
<dbReference type="Proteomes" id="UP001497444">
    <property type="component" value="Chromosome 11"/>
</dbReference>
<feature type="chain" id="PRO_5047086944" description="Sialate O-acetylesterase domain-containing protein" evidence="2">
    <location>
        <begin position="19"/>
        <end position="283"/>
    </location>
</feature>
<keyword evidence="2" id="KW-0732">Signal</keyword>
<evidence type="ECO:0000313" key="5">
    <source>
        <dbReference type="Proteomes" id="UP001497444"/>
    </source>
</evidence>
<proteinExistence type="predicted"/>
<dbReference type="InterPro" id="IPR005181">
    <property type="entry name" value="SASA"/>
</dbReference>
<protein>
    <recommendedName>
        <fullName evidence="3">Sialate O-acetylesterase domain-containing protein</fullName>
    </recommendedName>
</protein>
<evidence type="ECO:0000256" key="2">
    <source>
        <dbReference type="SAM" id="SignalP"/>
    </source>
</evidence>
<evidence type="ECO:0000256" key="1">
    <source>
        <dbReference type="ARBA" id="ARBA00022801"/>
    </source>
</evidence>
<dbReference type="InterPro" id="IPR052940">
    <property type="entry name" value="Carb_Esterase_6"/>
</dbReference>
<organism evidence="4 5">
    <name type="scientific">Sphagnum jensenii</name>
    <dbReference type="NCBI Taxonomy" id="128206"/>
    <lineage>
        <taxon>Eukaryota</taxon>
        <taxon>Viridiplantae</taxon>
        <taxon>Streptophyta</taxon>
        <taxon>Embryophyta</taxon>
        <taxon>Bryophyta</taxon>
        <taxon>Sphagnophytina</taxon>
        <taxon>Sphagnopsida</taxon>
        <taxon>Sphagnales</taxon>
        <taxon>Sphagnaceae</taxon>
        <taxon>Sphagnum</taxon>
    </lineage>
</organism>
<sequence length="283" mass="30565">MFLLFLSACNAAAAAAAADDDGLEIFILSGQSNMSGRGGLQSKRGADGSMHKVWDGIVPQECDAEPGSILRLTATLEWEEAHDPLHHDIDTAKPTGVGPGLVFAASLLRSRDSVAKSEEKQPRKKPAIGLVPCAVGGTTMSEWKKGQFLYDRMIQRTKVAIEKGGTLKALLWYQGESDTTSNALGASFGSKLATFLQDVRTDLQSPDFPIIQVGIQWGHHPHPAILEEVRQAQRAAADPSKHVYIVDALGLPLQSDNLHLTTEAQTTLGLMLVEKYNIHFLSS</sequence>
<dbReference type="Pfam" id="PF03629">
    <property type="entry name" value="SASA"/>
    <property type="match status" value="1"/>
</dbReference>
<dbReference type="EMBL" id="OZ020106">
    <property type="protein sequence ID" value="CAK9258339.1"/>
    <property type="molecule type" value="Genomic_DNA"/>
</dbReference>
<dbReference type="PANTHER" id="PTHR31988">
    <property type="entry name" value="ESTERASE, PUTATIVE (DUF303)-RELATED"/>
    <property type="match status" value="1"/>
</dbReference>
<accession>A0ABP0VV08</accession>
<dbReference type="SUPFAM" id="SSF52266">
    <property type="entry name" value="SGNH hydrolase"/>
    <property type="match status" value="1"/>
</dbReference>
<dbReference type="InterPro" id="IPR036514">
    <property type="entry name" value="SGNH_hydro_sf"/>
</dbReference>
<name>A0ABP0VV08_9BRYO</name>
<keyword evidence="1" id="KW-0378">Hydrolase</keyword>
<feature type="domain" description="Sialate O-acetylesterase" evidence="3">
    <location>
        <begin position="24"/>
        <end position="276"/>
    </location>
</feature>
<evidence type="ECO:0000259" key="3">
    <source>
        <dbReference type="Pfam" id="PF03629"/>
    </source>
</evidence>
<feature type="signal peptide" evidence="2">
    <location>
        <begin position="1"/>
        <end position="18"/>
    </location>
</feature>